<dbReference type="NCBIfam" id="TIGR04057">
    <property type="entry name" value="SusC_RagA_signa"/>
    <property type="match status" value="1"/>
</dbReference>
<comment type="subcellular location">
    <subcellularLocation>
        <location evidence="1 8">Cell outer membrane</location>
        <topology evidence="1 8">Multi-pass membrane protein</topology>
    </subcellularLocation>
</comment>
<evidence type="ECO:0000259" key="12">
    <source>
        <dbReference type="Pfam" id="PF00593"/>
    </source>
</evidence>
<dbReference type="PROSITE" id="PS52016">
    <property type="entry name" value="TONB_DEPENDENT_REC_3"/>
    <property type="match status" value="1"/>
</dbReference>
<dbReference type="InterPro" id="IPR036942">
    <property type="entry name" value="Beta-barrel_TonB_sf"/>
</dbReference>
<keyword evidence="11" id="KW-0732">Signal</keyword>
<feature type="compositionally biased region" description="Gly residues" evidence="10">
    <location>
        <begin position="235"/>
        <end position="246"/>
    </location>
</feature>
<keyword evidence="6 8" id="KW-0472">Membrane</keyword>
<evidence type="ECO:0000256" key="9">
    <source>
        <dbReference type="RuleBase" id="RU003357"/>
    </source>
</evidence>
<feature type="domain" description="TonB-dependent receptor-like beta-barrel" evidence="12">
    <location>
        <begin position="479"/>
        <end position="846"/>
    </location>
</feature>
<evidence type="ECO:0000256" key="8">
    <source>
        <dbReference type="PROSITE-ProRule" id="PRU01360"/>
    </source>
</evidence>
<comment type="similarity">
    <text evidence="8 9">Belongs to the TonB-dependent receptor family.</text>
</comment>
<feature type="signal peptide" evidence="11">
    <location>
        <begin position="1"/>
        <end position="21"/>
    </location>
</feature>
<keyword evidence="2 8" id="KW-0813">Transport</keyword>
<evidence type="ECO:0000256" key="3">
    <source>
        <dbReference type="ARBA" id="ARBA00022452"/>
    </source>
</evidence>
<keyword evidence="3 8" id="KW-1134">Transmembrane beta strand</keyword>
<feature type="region of interest" description="Disordered" evidence="10">
    <location>
        <begin position="225"/>
        <end position="246"/>
    </location>
</feature>
<dbReference type="SUPFAM" id="SSF56935">
    <property type="entry name" value="Porins"/>
    <property type="match status" value="1"/>
</dbReference>
<organism evidence="14 15">
    <name type="scientific">Cyclobacterium qasimii</name>
    <dbReference type="NCBI Taxonomy" id="1350429"/>
    <lineage>
        <taxon>Bacteria</taxon>
        <taxon>Pseudomonadati</taxon>
        <taxon>Bacteroidota</taxon>
        <taxon>Cytophagia</taxon>
        <taxon>Cytophagales</taxon>
        <taxon>Cyclobacteriaceae</taxon>
        <taxon>Cyclobacterium</taxon>
    </lineage>
</organism>
<keyword evidence="4 8" id="KW-0812">Transmembrane</keyword>
<dbReference type="Pfam" id="PF07715">
    <property type="entry name" value="Plug"/>
    <property type="match status" value="1"/>
</dbReference>
<dbReference type="InterPro" id="IPR000531">
    <property type="entry name" value="Beta-barrel_TonB"/>
</dbReference>
<dbReference type="Gene3D" id="2.60.40.1120">
    <property type="entry name" value="Carboxypeptidase-like, regulatory domain"/>
    <property type="match status" value="1"/>
</dbReference>
<dbReference type="InterPro" id="IPR023997">
    <property type="entry name" value="TonB-dep_OMP_SusC/RagA_CS"/>
</dbReference>
<dbReference type="InterPro" id="IPR037066">
    <property type="entry name" value="Plug_dom_sf"/>
</dbReference>
<dbReference type="RefSeq" id="WP_146948067.1">
    <property type="nucleotide sequence ID" value="NZ_BJYV01000015.1"/>
</dbReference>
<dbReference type="InterPro" id="IPR008969">
    <property type="entry name" value="CarboxyPept-like_regulatory"/>
</dbReference>
<feature type="chain" id="PRO_5021851971" evidence="11">
    <location>
        <begin position="22"/>
        <end position="1057"/>
    </location>
</feature>
<evidence type="ECO:0000256" key="5">
    <source>
        <dbReference type="ARBA" id="ARBA00023077"/>
    </source>
</evidence>
<sequence length="1057" mass="115016">MMIKIYSTLLFLLLGINGSWAQELARQEKSPVPYGANLDKLVPEKTTSNSINRTESINADQIAVTVSGTVTAPDGESLPGVNVLLKGTNIGTVTNLDGEYSLSVPNAASIIVFSFIGYETQEIVVNDRTVIDVMLEDVGGDLSEVVVTAMGIKREAKSLTYSAQVVDGSSLDEARETNVINSLQGKVAGVTITRSATGPGGNSKVLLRGSRSITGNNQPLYVIDGVPLNNSTRESGGGSFGGRDGGGGIGMINPDNVESMTVLKGASAAAVYGSAGQNGAIIITTKSGKEGKITVDYNGGITMDQAFALPKRQYEYGQGDGGVYSPSSEHSYGPKAEGQDVTLWNGDTVPLTGQPDNVSDFFRTGTTIMNSISASGGSEKMLTYFSYGNANAQGVLRNHDLTRHNFDLKIDNKISSKLSFTTKLTYIQEEVDNKPYTGERGYPVSSIYRSPTSIPLSAMQEYAYIDEAGIEKQNYWKPGSSILSNPYWNLNRDLFNEKKDRLIGLFQVKYEFNDWMNLQVRGSLDKTMEKTERKVYNDTYTTYGLGSIYDVGDYTRQNSNVDALLSINKGLSEKLDLSVILGGAVQQGSSSSLFIESNGLYKQNYFFLSNAKAPLTSNSFYESPQVQSLFGTATLSYNDYLFLEATGRNDWSSALPKDNQSYFYPSVGLTGIVTEMLSMPKWVSYGKVRASLAYSGSGGAAYRDRNYYSVARGGLIGTPTVRSLPTYKPEMTSAFELGAEWRFFDARLGFDFTYYYTDTKNQLITIATPAASLFSSQYINAGLINNNGVEISMDIVPVETKDFVWDAMFNFSKNNNKIIRLTDEITSAVLTDDRQVLVLAQVGGSYGDMYAVGWQRDDLGRPLVNDSGSPMLTGGKSVPVGNFNPNYNLGFNNKISYKNLSLGFLLDYRNGGTVIGGTQALLDADGHSEASLWGREDGIILDAYTLNGEKNTQSITSQSYFGSIGERYPAGEFYAYSASNLRLREVVLSYNFSSALVSKTKFIEKASLSFTGRNLLFLYKDAPFDPELLLGTGNAGGTEYNSLPTTRSMGLNLKLTF</sequence>
<dbReference type="InterPro" id="IPR012910">
    <property type="entry name" value="Plug_dom"/>
</dbReference>
<evidence type="ECO:0000256" key="11">
    <source>
        <dbReference type="SAM" id="SignalP"/>
    </source>
</evidence>
<dbReference type="GO" id="GO:0009279">
    <property type="term" value="C:cell outer membrane"/>
    <property type="evidence" value="ECO:0007669"/>
    <property type="project" value="UniProtKB-SubCell"/>
</dbReference>
<reference evidence="14 15" key="1">
    <citation type="submission" date="2019-07" db="EMBL/GenBank/DDBJ databases">
        <title>Whole genome shotgun sequence of Cyclobacterium qasimii NBRC 106168.</title>
        <authorList>
            <person name="Hosoyama A."/>
            <person name="Uohara A."/>
            <person name="Ohji S."/>
            <person name="Ichikawa N."/>
        </authorList>
    </citation>
    <scope>NUCLEOTIDE SEQUENCE [LARGE SCALE GENOMIC DNA]</scope>
    <source>
        <strain evidence="14 15">NBRC 106168</strain>
    </source>
</reference>
<name>A0A512CDX2_9BACT</name>
<dbReference type="InterPro" id="IPR039426">
    <property type="entry name" value="TonB-dep_rcpt-like"/>
</dbReference>
<evidence type="ECO:0000256" key="1">
    <source>
        <dbReference type="ARBA" id="ARBA00004571"/>
    </source>
</evidence>
<dbReference type="Pfam" id="PF00593">
    <property type="entry name" value="TonB_dep_Rec_b-barrel"/>
    <property type="match status" value="1"/>
</dbReference>
<evidence type="ECO:0000256" key="4">
    <source>
        <dbReference type="ARBA" id="ARBA00022692"/>
    </source>
</evidence>
<evidence type="ECO:0000256" key="7">
    <source>
        <dbReference type="ARBA" id="ARBA00023237"/>
    </source>
</evidence>
<gene>
    <name evidence="14" type="ORF">CQA01_29370</name>
</gene>
<accession>A0A512CDX2</accession>
<evidence type="ECO:0000256" key="10">
    <source>
        <dbReference type="SAM" id="MobiDB-lite"/>
    </source>
</evidence>
<evidence type="ECO:0000313" key="14">
    <source>
        <dbReference type="EMBL" id="GEO22403.1"/>
    </source>
</evidence>
<keyword evidence="7 8" id="KW-0998">Cell outer membrane</keyword>
<dbReference type="Proteomes" id="UP000321301">
    <property type="component" value="Unassembled WGS sequence"/>
</dbReference>
<evidence type="ECO:0000256" key="6">
    <source>
        <dbReference type="ARBA" id="ARBA00023136"/>
    </source>
</evidence>
<dbReference type="NCBIfam" id="TIGR04056">
    <property type="entry name" value="OMP_RagA_SusC"/>
    <property type="match status" value="1"/>
</dbReference>
<evidence type="ECO:0000259" key="13">
    <source>
        <dbReference type="Pfam" id="PF07715"/>
    </source>
</evidence>
<dbReference type="Pfam" id="PF13715">
    <property type="entry name" value="CarbopepD_reg_2"/>
    <property type="match status" value="1"/>
</dbReference>
<dbReference type="AlphaFoldDB" id="A0A512CDX2"/>
<dbReference type="SUPFAM" id="SSF49464">
    <property type="entry name" value="Carboxypeptidase regulatory domain-like"/>
    <property type="match status" value="1"/>
</dbReference>
<keyword evidence="5 9" id="KW-0798">TonB box</keyword>
<proteinExistence type="inferred from homology"/>
<feature type="domain" description="TonB-dependent receptor plug" evidence="13">
    <location>
        <begin position="157"/>
        <end position="280"/>
    </location>
</feature>
<comment type="caution">
    <text evidence="14">The sequence shown here is derived from an EMBL/GenBank/DDBJ whole genome shotgun (WGS) entry which is preliminary data.</text>
</comment>
<evidence type="ECO:0000256" key="2">
    <source>
        <dbReference type="ARBA" id="ARBA00022448"/>
    </source>
</evidence>
<dbReference type="Gene3D" id="2.170.130.10">
    <property type="entry name" value="TonB-dependent receptor, plug domain"/>
    <property type="match status" value="1"/>
</dbReference>
<dbReference type="EMBL" id="BJYV01000015">
    <property type="protein sequence ID" value="GEO22403.1"/>
    <property type="molecule type" value="Genomic_DNA"/>
</dbReference>
<dbReference type="Gene3D" id="2.40.170.20">
    <property type="entry name" value="TonB-dependent receptor, beta-barrel domain"/>
    <property type="match status" value="1"/>
</dbReference>
<dbReference type="InterPro" id="IPR023996">
    <property type="entry name" value="TonB-dep_OMP_SusC/RagA"/>
</dbReference>
<keyword evidence="15" id="KW-1185">Reference proteome</keyword>
<protein>
    <submittedName>
        <fullName evidence="14">SusC/RagA family TonB-linked outer membrane protein</fullName>
    </submittedName>
</protein>
<evidence type="ECO:0000313" key="15">
    <source>
        <dbReference type="Proteomes" id="UP000321301"/>
    </source>
</evidence>